<dbReference type="Proteomes" id="UP000708208">
    <property type="component" value="Unassembled WGS sequence"/>
</dbReference>
<evidence type="ECO:0008006" key="3">
    <source>
        <dbReference type="Google" id="ProtNLM"/>
    </source>
</evidence>
<gene>
    <name evidence="1" type="ORF">AFUS01_LOCUS7203</name>
</gene>
<reference evidence="1" key="1">
    <citation type="submission" date="2021-06" db="EMBL/GenBank/DDBJ databases">
        <authorList>
            <person name="Hodson N. C."/>
            <person name="Mongue J. A."/>
            <person name="Jaron S. K."/>
        </authorList>
    </citation>
    <scope>NUCLEOTIDE SEQUENCE</scope>
</reference>
<organism evidence="1 2">
    <name type="scientific">Allacma fusca</name>
    <dbReference type="NCBI Taxonomy" id="39272"/>
    <lineage>
        <taxon>Eukaryota</taxon>
        <taxon>Metazoa</taxon>
        <taxon>Ecdysozoa</taxon>
        <taxon>Arthropoda</taxon>
        <taxon>Hexapoda</taxon>
        <taxon>Collembola</taxon>
        <taxon>Symphypleona</taxon>
        <taxon>Sminthuridae</taxon>
        <taxon>Allacma</taxon>
    </lineage>
</organism>
<dbReference type="EMBL" id="CAJVCH010048415">
    <property type="protein sequence ID" value="CAG7717764.1"/>
    <property type="molecule type" value="Genomic_DNA"/>
</dbReference>
<name>A0A8J2JND2_9HEXA</name>
<evidence type="ECO:0000313" key="2">
    <source>
        <dbReference type="Proteomes" id="UP000708208"/>
    </source>
</evidence>
<sequence length="548" mass="62574">MQNEEVTNNIYESNNVNIPDSIDYNTGGSNYELPDLHENFETEILSDISVLNAAIDIELEENYYTSDSISEDYQDDSDETIRNELKQWALKFNISQISLSALLKMLKSHSCFGTLPLDARTIMGTAKLTDTMTVDPGKYVHFGIQKGVVKKLSTFNYTGNQVTLDINIDGLPISKSGRSQVWPIQARIREITESPPFFIGIWHGPGKPKSFNEFMQLFVEDAKILLGRGILFKNKSVKLDIRAYICDAPARAEISYIKGHNAYYGCGKCTQKGKYDNGRVVFSTHMFDLRTDLDTRTGKHFTGETILKKLPVGLVSEIPYEYQHLVCQGVMKKLLLSWCTTSKKSYSISHRDKIKMTERLLLMSKYVPSEFQRNTRSIQDIKYWKATEFRMFLLCVGPLVLKHIIKDEFYKHFMLLHCAIKILVSKDLYILQHETAQHLLERFVSGFSKLYGSYSVSYNVHGLLHISYDSVTLGPLDQFSTFPFENNLQQVKKLIRTTAKPLEQLANRINEGFTSIGKPLVNTKTIPAKCIPAVQFEQLLLANNIKNW</sequence>
<proteinExistence type="predicted"/>
<comment type="caution">
    <text evidence="1">The sequence shown here is derived from an EMBL/GenBank/DDBJ whole genome shotgun (WGS) entry which is preliminary data.</text>
</comment>
<accession>A0A8J2JND2</accession>
<keyword evidence="2" id="KW-1185">Reference proteome</keyword>
<evidence type="ECO:0000313" key="1">
    <source>
        <dbReference type="EMBL" id="CAG7717764.1"/>
    </source>
</evidence>
<dbReference type="OrthoDB" id="6576929at2759"/>
<dbReference type="PANTHER" id="PTHR33053">
    <property type="entry name" value="PROTEIN, PUTATIVE-RELATED"/>
    <property type="match status" value="1"/>
</dbReference>
<protein>
    <recommendedName>
        <fullName evidence="3">Transposase</fullName>
    </recommendedName>
</protein>
<dbReference type="AlphaFoldDB" id="A0A8J2JND2"/>